<dbReference type="Proteomes" id="UP000829685">
    <property type="component" value="Unassembled WGS sequence"/>
</dbReference>
<keyword evidence="1" id="KW-0732">Signal</keyword>
<feature type="chain" id="PRO_5040107405" description="AA1-like domain-containing protein" evidence="1">
    <location>
        <begin position="19"/>
        <end position="164"/>
    </location>
</feature>
<evidence type="ECO:0000313" key="2">
    <source>
        <dbReference type="EMBL" id="KAI1862879.1"/>
    </source>
</evidence>
<evidence type="ECO:0000256" key="1">
    <source>
        <dbReference type="SAM" id="SignalP"/>
    </source>
</evidence>
<keyword evidence="3" id="KW-1185">Reference proteome</keyword>
<evidence type="ECO:0000313" key="3">
    <source>
        <dbReference type="Proteomes" id="UP000829685"/>
    </source>
</evidence>
<reference evidence="2" key="1">
    <citation type="submission" date="2021-03" db="EMBL/GenBank/DDBJ databases">
        <title>Revisited historic fungal species revealed as producer of novel bioactive compounds through whole genome sequencing and comparative genomics.</title>
        <authorList>
            <person name="Vignolle G.A."/>
            <person name="Hochenegger N."/>
            <person name="Mach R.L."/>
            <person name="Mach-Aigner A.R."/>
            <person name="Javad Rahimi M."/>
            <person name="Salim K.A."/>
            <person name="Chan C.M."/>
            <person name="Lim L.B.L."/>
            <person name="Cai F."/>
            <person name="Druzhinina I.S."/>
            <person name="U'Ren J.M."/>
            <person name="Derntl C."/>
        </authorList>
    </citation>
    <scope>NUCLEOTIDE SEQUENCE</scope>
    <source>
        <strain evidence="2">TUCIM 5799</strain>
    </source>
</reference>
<proteinExistence type="predicted"/>
<comment type="caution">
    <text evidence="2">The sequence shown here is derived from an EMBL/GenBank/DDBJ whole genome shotgun (WGS) entry which is preliminary data.</text>
</comment>
<organism evidence="2 3">
    <name type="scientific">Neoarthrinium moseri</name>
    <dbReference type="NCBI Taxonomy" id="1658444"/>
    <lineage>
        <taxon>Eukaryota</taxon>
        <taxon>Fungi</taxon>
        <taxon>Dikarya</taxon>
        <taxon>Ascomycota</taxon>
        <taxon>Pezizomycotina</taxon>
        <taxon>Sordariomycetes</taxon>
        <taxon>Xylariomycetidae</taxon>
        <taxon>Amphisphaeriales</taxon>
        <taxon>Apiosporaceae</taxon>
        <taxon>Neoarthrinium</taxon>
    </lineage>
</organism>
<gene>
    <name evidence="2" type="ORF">JX265_008925</name>
</gene>
<accession>A0A9P9WGV6</accession>
<protein>
    <recommendedName>
        <fullName evidence="4">AA1-like domain-containing protein</fullName>
    </recommendedName>
</protein>
<dbReference type="EMBL" id="JAFIMR010000026">
    <property type="protein sequence ID" value="KAI1862879.1"/>
    <property type="molecule type" value="Genomic_DNA"/>
</dbReference>
<name>A0A9P9WGV6_9PEZI</name>
<sequence length="164" mass="17373">MLFSAILVGLLAEVVASAAYSVPVEMIAEADCTLPAQYTIGDFTTFGDKFNGTSNTTTFHFTDSATGIDTSCQRNSSSKSITPGRGSTPRWPCDNSNVEFIYQANGLTVIEAACPESTTSTKFEAAGTTAFNLTCTNKYDGTFCTSALSTVTNNFTSFEPRTAA</sequence>
<evidence type="ECO:0008006" key="4">
    <source>
        <dbReference type="Google" id="ProtNLM"/>
    </source>
</evidence>
<feature type="signal peptide" evidence="1">
    <location>
        <begin position="1"/>
        <end position="18"/>
    </location>
</feature>
<dbReference type="AlphaFoldDB" id="A0A9P9WGV6"/>